<evidence type="ECO:0000259" key="2">
    <source>
        <dbReference type="Pfam" id="PF07670"/>
    </source>
</evidence>
<proteinExistence type="predicted"/>
<evidence type="ECO:0000313" key="3">
    <source>
        <dbReference type="EMBL" id="GAC30274.1"/>
    </source>
</evidence>
<feature type="transmembrane region" description="Helical" evidence="1">
    <location>
        <begin position="245"/>
        <end position="264"/>
    </location>
</feature>
<feature type="transmembrane region" description="Helical" evidence="1">
    <location>
        <begin position="327"/>
        <end position="347"/>
    </location>
</feature>
<feature type="transmembrane region" description="Helical" evidence="1">
    <location>
        <begin position="102"/>
        <end position="122"/>
    </location>
</feature>
<name>K6YC12_9ALTE</name>
<keyword evidence="1" id="KW-0812">Transmembrane</keyword>
<dbReference type="STRING" id="1121922.GCA_000428905_01698"/>
<comment type="caution">
    <text evidence="3">The sequence shown here is derived from an EMBL/GenBank/DDBJ whole genome shotgun (WGS) entry which is preliminary data.</text>
</comment>
<dbReference type="EMBL" id="BAEQ01000054">
    <property type="protein sequence ID" value="GAC30274.1"/>
    <property type="molecule type" value="Genomic_DNA"/>
</dbReference>
<feature type="transmembrane region" description="Helical" evidence="1">
    <location>
        <begin position="434"/>
        <end position="456"/>
    </location>
</feature>
<evidence type="ECO:0000313" key="4">
    <source>
        <dbReference type="Proteomes" id="UP000006251"/>
    </source>
</evidence>
<dbReference type="Proteomes" id="UP000006251">
    <property type="component" value="Unassembled WGS sequence"/>
</dbReference>
<gene>
    <name evidence="3" type="ORF">GPAL_3426</name>
</gene>
<keyword evidence="4" id="KW-1185">Reference proteome</keyword>
<sequence length="457" mass="50373">MIENDYAIQKEQSITLVTWLKLVGCSLFGIAFFLVPFVHEGTWTISLGLVSKLLTQLIAEDMKIFTCGIFFIGAVVAIIYNLSPKSFAQKLPWSEKFIASHWLWTALAIIGGVTSVMTFFQIGPAWVIAKETGVTAYIDVAGAIFLLIGLGCLFLPFLTDYGLLDFIGTLLQKGFQKIFNLPGRATIDTLTSWVGSSSIAIVMTNYQYKQGFYSTRESAVIATNFSVVSIPFVLLTAQIAGLEDYFLQLYASMLFICILCAVITPKLPPLSSFKDEYYDGKGKQLNEDVVSGESRLKWAAHRAIATATSSPSPAKSIKKGFWSMIDIYLMMMPAAMTIEFLTLAVYYNTSILQTISYPLSLLLELLHIPEAELAAPGLFIGLMDQFIPTIIAGNLNSPITKFVLAGLSLTQLIFFAETAILIMRSAIPITITQLVTIFIIRTVIAFPILVVIAHMLF</sequence>
<feature type="transmembrane region" description="Helical" evidence="1">
    <location>
        <begin position="220"/>
        <end position="239"/>
    </location>
</feature>
<dbReference type="InterPro" id="IPR011642">
    <property type="entry name" value="Gate_dom"/>
</dbReference>
<feature type="transmembrane region" description="Helical" evidence="1">
    <location>
        <begin position="402"/>
        <end position="422"/>
    </location>
</feature>
<dbReference type="AlphaFoldDB" id="K6YC12"/>
<dbReference type="Pfam" id="PF07670">
    <property type="entry name" value="Gate"/>
    <property type="match status" value="1"/>
</dbReference>
<evidence type="ECO:0000256" key="1">
    <source>
        <dbReference type="SAM" id="Phobius"/>
    </source>
</evidence>
<reference evidence="4" key="1">
    <citation type="journal article" date="2014" name="Environ. Microbiol.">
        <title>Comparative genomics of the marine bacterial genus Glaciecola reveals the high degree of genomic diversity and genomic characteristic for cold adaptation.</title>
        <authorList>
            <person name="Qin Q.L."/>
            <person name="Xie B.B."/>
            <person name="Yu Y."/>
            <person name="Shu Y.L."/>
            <person name="Rong J.C."/>
            <person name="Zhang Y.J."/>
            <person name="Zhao D.L."/>
            <person name="Chen X.L."/>
            <person name="Zhang X.Y."/>
            <person name="Chen B."/>
            <person name="Zhou B.C."/>
            <person name="Zhang Y.Z."/>
        </authorList>
    </citation>
    <scope>NUCLEOTIDE SEQUENCE [LARGE SCALE GENOMIC DNA]</scope>
    <source>
        <strain evidence="4">ACAM 615</strain>
    </source>
</reference>
<dbReference type="RefSeq" id="WP_006014123.1">
    <property type="nucleotide sequence ID" value="NZ_AUAV01000008.1"/>
</dbReference>
<protein>
    <recommendedName>
        <fullName evidence="2">Nucleoside transporter/FeoB GTPase Gate domain-containing protein</fullName>
    </recommendedName>
</protein>
<dbReference type="OrthoDB" id="1633380at2"/>
<accession>K6YC12</accession>
<keyword evidence="1" id="KW-0472">Membrane</keyword>
<feature type="domain" description="Nucleoside transporter/FeoB GTPase Gate" evidence="2">
    <location>
        <begin position="144"/>
        <end position="241"/>
    </location>
</feature>
<feature type="transmembrane region" description="Helical" evidence="1">
    <location>
        <begin position="134"/>
        <end position="158"/>
    </location>
</feature>
<feature type="transmembrane region" description="Helical" evidence="1">
    <location>
        <begin position="62"/>
        <end position="82"/>
    </location>
</feature>
<keyword evidence="1" id="KW-1133">Transmembrane helix</keyword>
<organism evidence="3 4">
    <name type="scientific">Brumicola pallidula DSM 14239 = ACAM 615</name>
    <dbReference type="NCBI Taxonomy" id="1121922"/>
    <lineage>
        <taxon>Bacteria</taxon>
        <taxon>Pseudomonadati</taxon>
        <taxon>Pseudomonadota</taxon>
        <taxon>Gammaproteobacteria</taxon>
        <taxon>Alteromonadales</taxon>
        <taxon>Alteromonadaceae</taxon>
        <taxon>Brumicola</taxon>
    </lineage>
</organism>